<evidence type="ECO:0000259" key="2">
    <source>
        <dbReference type="Pfam" id="PF13456"/>
    </source>
</evidence>
<dbReference type="InterPro" id="IPR053151">
    <property type="entry name" value="RNase_H-like"/>
</dbReference>
<protein>
    <recommendedName>
        <fullName evidence="6">RNase H type-1 domain-containing protein</fullName>
    </recommendedName>
</protein>
<dbReference type="InterPro" id="IPR044730">
    <property type="entry name" value="RNase_H-like_dom_plant"/>
</dbReference>
<dbReference type="InterPro" id="IPR002156">
    <property type="entry name" value="RNaseH_domain"/>
</dbReference>
<proteinExistence type="predicted"/>
<dbReference type="InterPro" id="IPR012337">
    <property type="entry name" value="RNaseH-like_sf"/>
</dbReference>
<dbReference type="CDD" id="cd06222">
    <property type="entry name" value="RNase_H_like"/>
    <property type="match status" value="1"/>
</dbReference>
<dbReference type="Gene3D" id="3.30.420.10">
    <property type="entry name" value="Ribonuclease H-like superfamily/Ribonuclease H"/>
    <property type="match status" value="1"/>
</dbReference>
<feature type="chain" id="PRO_5046355060" description="RNase H type-1 domain-containing protein" evidence="1">
    <location>
        <begin position="24"/>
        <end position="297"/>
    </location>
</feature>
<keyword evidence="5" id="KW-1185">Reference proteome</keyword>
<dbReference type="Pfam" id="PF13966">
    <property type="entry name" value="zf-RVT"/>
    <property type="match status" value="1"/>
</dbReference>
<dbReference type="SUPFAM" id="SSF53098">
    <property type="entry name" value="Ribonuclease H-like"/>
    <property type="match status" value="1"/>
</dbReference>
<evidence type="ECO:0000256" key="1">
    <source>
        <dbReference type="SAM" id="SignalP"/>
    </source>
</evidence>
<dbReference type="Proteomes" id="UP001341840">
    <property type="component" value="Unassembled WGS sequence"/>
</dbReference>
<sequence length="297" mass="34234">MKVPEKINMLLWLLFHDVVPTATFRFRRGHACTCCSISSETMAHCFFFCPKFYLIWLRFGFCPPNNASSIVLLDRVRSIFSSHAFLFCAVLWWVWRDRNNDVFCPGDPWNMDKIVGLSHHNANEFELLSSSRHPSFSSHFCLDWEPPPPHFVKVNCDGSIFICGQLAGFGCIIRSPDENYLRGCSGCISTDSSLVCELLAIWHGLFLAWEACFRNVLCETYCWEAYNLLHQDSVEVCDHQDLIFRIKSIMLRHWSVRFMLIQCTANSIADFLARNDATSQLDYSERSTPSNDLLTLL</sequence>
<dbReference type="InterPro" id="IPR036397">
    <property type="entry name" value="RNaseH_sf"/>
</dbReference>
<reference evidence="4 5" key="1">
    <citation type="journal article" date="2023" name="Plants (Basel)">
        <title>Bridging the Gap: Combining Genomics and Transcriptomics Approaches to Understand Stylosanthes scabra, an Orphan Legume from the Brazilian Caatinga.</title>
        <authorList>
            <person name="Ferreira-Neto J.R.C."/>
            <person name="da Silva M.D."/>
            <person name="Binneck E."/>
            <person name="de Melo N.F."/>
            <person name="da Silva R.H."/>
            <person name="de Melo A.L.T.M."/>
            <person name="Pandolfi V."/>
            <person name="Bustamante F.O."/>
            <person name="Brasileiro-Vidal A.C."/>
            <person name="Benko-Iseppon A.M."/>
        </authorList>
    </citation>
    <scope>NUCLEOTIDE SEQUENCE [LARGE SCALE GENOMIC DNA]</scope>
    <source>
        <tissue evidence="4">Leaves</tissue>
    </source>
</reference>
<evidence type="ECO:0000259" key="3">
    <source>
        <dbReference type="Pfam" id="PF13966"/>
    </source>
</evidence>
<dbReference type="Pfam" id="PF13456">
    <property type="entry name" value="RVT_3"/>
    <property type="match status" value="1"/>
</dbReference>
<evidence type="ECO:0000313" key="4">
    <source>
        <dbReference type="EMBL" id="MED6108101.1"/>
    </source>
</evidence>
<evidence type="ECO:0000313" key="5">
    <source>
        <dbReference type="Proteomes" id="UP001341840"/>
    </source>
</evidence>
<dbReference type="EMBL" id="JASCZI010000065">
    <property type="protein sequence ID" value="MED6108101.1"/>
    <property type="molecule type" value="Genomic_DNA"/>
</dbReference>
<dbReference type="PANTHER" id="PTHR47723:SF19">
    <property type="entry name" value="POLYNUCLEOTIDYL TRANSFERASE, RIBONUCLEASE H-LIKE SUPERFAMILY PROTEIN"/>
    <property type="match status" value="1"/>
</dbReference>
<feature type="signal peptide" evidence="1">
    <location>
        <begin position="1"/>
        <end position="23"/>
    </location>
</feature>
<dbReference type="PANTHER" id="PTHR47723">
    <property type="entry name" value="OS05G0353850 PROTEIN"/>
    <property type="match status" value="1"/>
</dbReference>
<organism evidence="4 5">
    <name type="scientific">Stylosanthes scabra</name>
    <dbReference type="NCBI Taxonomy" id="79078"/>
    <lineage>
        <taxon>Eukaryota</taxon>
        <taxon>Viridiplantae</taxon>
        <taxon>Streptophyta</taxon>
        <taxon>Embryophyta</taxon>
        <taxon>Tracheophyta</taxon>
        <taxon>Spermatophyta</taxon>
        <taxon>Magnoliopsida</taxon>
        <taxon>eudicotyledons</taxon>
        <taxon>Gunneridae</taxon>
        <taxon>Pentapetalae</taxon>
        <taxon>rosids</taxon>
        <taxon>fabids</taxon>
        <taxon>Fabales</taxon>
        <taxon>Fabaceae</taxon>
        <taxon>Papilionoideae</taxon>
        <taxon>50 kb inversion clade</taxon>
        <taxon>dalbergioids sensu lato</taxon>
        <taxon>Dalbergieae</taxon>
        <taxon>Pterocarpus clade</taxon>
        <taxon>Stylosanthes</taxon>
    </lineage>
</organism>
<feature type="domain" description="RNase H type-1" evidence="2">
    <location>
        <begin position="155"/>
        <end position="274"/>
    </location>
</feature>
<accession>A0ABU6Q9L9</accession>
<gene>
    <name evidence="4" type="ORF">PIB30_118707</name>
</gene>
<keyword evidence="1" id="KW-0732">Signal</keyword>
<name>A0ABU6Q9L9_9FABA</name>
<feature type="domain" description="Reverse transcriptase zinc-binding" evidence="3">
    <location>
        <begin position="2"/>
        <end position="56"/>
    </location>
</feature>
<comment type="caution">
    <text evidence="4">The sequence shown here is derived from an EMBL/GenBank/DDBJ whole genome shotgun (WGS) entry which is preliminary data.</text>
</comment>
<evidence type="ECO:0008006" key="6">
    <source>
        <dbReference type="Google" id="ProtNLM"/>
    </source>
</evidence>
<dbReference type="InterPro" id="IPR026960">
    <property type="entry name" value="RVT-Znf"/>
</dbReference>